<dbReference type="EMBL" id="CP155447">
    <property type="protein sequence ID" value="XBH05984.1"/>
    <property type="molecule type" value="Genomic_DNA"/>
</dbReference>
<dbReference type="InterPro" id="IPR003004">
    <property type="entry name" value="GspF/PilC"/>
</dbReference>
<sequence>MEIEQGARAKGAESGSTSWGDDRLLGGLVIAVLLCLILGAVLLSLRDPLAALIVLTSVALAVVGLTLVTGRWVSQRDALLQTLAIAVEHGMPLGAAIEGLGDTQRGRSRRRLLTLARLLQEGAPLPQALQLVPGVLPRDAELSIGMGWASDRLAGALREAADPKTPERVVRAAYVPRIAYLVAVLLITKLILCFVLYFIFPKFEAIFADFGIELPRFTVDVLVASHWFIRWGWPILVLMTVFELTLAVILPLSLTGWLEPNFFWLDRLFRSRHTAPVLRALAWVVEGGKSLSSGIAILIRYYPAGWVRNRLERTLHDLGNGTDCWESLRNQGLISPADAAILESASRVGNLPWALRETAAGAARRSALRLQRWIDILSTLVYLALGVFVLVIAAAFFTPLITLIERLA</sequence>
<organism evidence="9">
    <name type="scientific">Singulisphaera sp. Ch08</name>
    <dbReference type="NCBI Taxonomy" id="3120278"/>
    <lineage>
        <taxon>Bacteria</taxon>
        <taxon>Pseudomonadati</taxon>
        <taxon>Planctomycetota</taxon>
        <taxon>Planctomycetia</taxon>
        <taxon>Isosphaerales</taxon>
        <taxon>Isosphaeraceae</taxon>
        <taxon>Singulisphaera</taxon>
    </lineage>
</organism>
<gene>
    <name evidence="9" type="ORF">V5E97_08115</name>
</gene>
<evidence type="ECO:0000313" key="9">
    <source>
        <dbReference type="EMBL" id="XBH05984.1"/>
    </source>
</evidence>
<dbReference type="RefSeq" id="WP_406698835.1">
    <property type="nucleotide sequence ID" value="NZ_CP155447.1"/>
</dbReference>
<evidence type="ECO:0000256" key="2">
    <source>
        <dbReference type="ARBA" id="ARBA00005745"/>
    </source>
</evidence>
<accession>A0AAU7CL12</accession>
<dbReference type="Pfam" id="PF00482">
    <property type="entry name" value="T2SSF"/>
    <property type="match status" value="2"/>
</dbReference>
<feature type="transmembrane region" description="Helical" evidence="7">
    <location>
        <begin position="24"/>
        <end position="45"/>
    </location>
</feature>
<feature type="domain" description="Type II secretion system protein GspF" evidence="8">
    <location>
        <begin position="278"/>
        <end position="399"/>
    </location>
</feature>
<feature type="transmembrane region" description="Helical" evidence="7">
    <location>
        <begin position="52"/>
        <end position="73"/>
    </location>
</feature>
<evidence type="ECO:0000256" key="7">
    <source>
        <dbReference type="SAM" id="Phobius"/>
    </source>
</evidence>
<dbReference type="InterPro" id="IPR042094">
    <property type="entry name" value="T2SS_GspF_sf"/>
</dbReference>
<proteinExistence type="inferred from homology"/>
<evidence type="ECO:0000256" key="6">
    <source>
        <dbReference type="ARBA" id="ARBA00023136"/>
    </source>
</evidence>
<name>A0AAU7CL12_9BACT</name>
<keyword evidence="4 7" id="KW-0812">Transmembrane</keyword>
<feature type="transmembrane region" description="Helical" evidence="7">
    <location>
        <begin position="373"/>
        <end position="397"/>
    </location>
</feature>
<dbReference type="PANTHER" id="PTHR30012">
    <property type="entry name" value="GENERAL SECRETION PATHWAY PROTEIN"/>
    <property type="match status" value="1"/>
</dbReference>
<comment type="subcellular location">
    <subcellularLocation>
        <location evidence="1">Cell membrane</location>
        <topology evidence="1">Multi-pass membrane protein</topology>
    </subcellularLocation>
</comment>
<protein>
    <submittedName>
        <fullName evidence="9">Type II secretion system F family protein</fullName>
    </submittedName>
</protein>
<evidence type="ECO:0000256" key="1">
    <source>
        <dbReference type="ARBA" id="ARBA00004651"/>
    </source>
</evidence>
<evidence type="ECO:0000256" key="5">
    <source>
        <dbReference type="ARBA" id="ARBA00022989"/>
    </source>
</evidence>
<evidence type="ECO:0000256" key="3">
    <source>
        <dbReference type="ARBA" id="ARBA00022475"/>
    </source>
</evidence>
<keyword evidence="5 7" id="KW-1133">Transmembrane helix</keyword>
<evidence type="ECO:0000256" key="4">
    <source>
        <dbReference type="ARBA" id="ARBA00022692"/>
    </source>
</evidence>
<feature type="transmembrane region" description="Helical" evidence="7">
    <location>
        <begin position="231"/>
        <end position="258"/>
    </location>
</feature>
<dbReference type="AlphaFoldDB" id="A0AAU7CL12"/>
<dbReference type="InterPro" id="IPR018076">
    <property type="entry name" value="T2SS_GspF_dom"/>
</dbReference>
<feature type="transmembrane region" description="Helical" evidence="7">
    <location>
        <begin position="178"/>
        <end position="200"/>
    </location>
</feature>
<dbReference type="PANTHER" id="PTHR30012:SF0">
    <property type="entry name" value="TYPE II SECRETION SYSTEM PROTEIN F-RELATED"/>
    <property type="match status" value="1"/>
</dbReference>
<comment type="similarity">
    <text evidence="2">Belongs to the GSP F family.</text>
</comment>
<feature type="domain" description="Type II secretion system protein GspF" evidence="8">
    <location>
        <begin position="80"/>
        <end position="201"/>
    </location>
</feature>
<keyword evidence="6 7" id="KW-0472">Membrane</keyword>
<reference evidence="9" key="1">
    <citation type="submission" date="2024-05" db="EMBL/GenBank/DDBJ databases">
        <title>Planctomycetes of the genus Singulisphaera possess chitinolytic capabilities.</title>
        <authorList>
            <person name="Ivanova A."/>
        </authorList>
    </citation>
    <scope>NUCLEOTIDE SEQUENCE</scope>
    <source>
        <strain evidence="9">Ch08T</strain>
    </source>
</reference>
<evidence type="ECO:0000259" key="8">
    <source>
        <dbReference type="Pfam" id="PF00482"/>
    </source>
</evidence>
<dbReference type="GO" id="GO:0005886">
    <property type="term" value="C:plasma membrane"/>
    <property type="evidence" value="ECO:0007669"/>
    <property type="project" value="UniProtKB-SubCell"/>
</dbReference>
<dbReference type="Gene3D" id="1.20.81.30">
    <property type="entry name" value="Type II secretion system (T2SS), domain F"/>
    <property type="match status" value="2"/>
</dbReference>
<keyword evidence="3" id="KW-1003">Cell membrane</keyword>